<dbReference type="AlphaFoldDB" id="A0A1Q6R9D6"/>
<evidence type="ECO:0000259" key="2">
    <source>
        <dbReference type="Pfam" id="PF13478"/>
    </source>
</evidence>
<comment type="caution">
    <text evidence="3">The sequence shown here is derived from an EMBL/GenBank/DDBJ whole genome shotgun (WGS) entry which is preliminary data.</text>
</comment>
<dbReference type="Gene3D" id="3.40.50.720">
    <property type="entry name" value="NAD(P)-binding Rossmann-like Domain"/>
    <property type="match status" value="1"/>
</dbReference>
<protein>
    <recommendedName>
        <fullName evidence="5">Xanthine dehydrogenase</fullName>
    </recommendedName>
</protein>
<dbReference type="Proteomes" id="UP000186777">
    <property type="component" value="Unassembled WGS sequence"/>
</dbReference>
<dbReference type="PANTHER" id="PTHR30388:SF6">
    <property type="entry name" value="XANTHINE DEHYDROGENASE SUBUNIT A-RELATED"/>
    <property type="match status" value="1"/>
</dbReference>
<sequence length="322" mass="34561">MKDLMKKIQAQALDSQHCYLVALIESEGSTPRTSGAYMLVGEKGLLYGTIGGGGMEYAAQQLAQQRLQNGGGSFVKTFDLSPAAGMACGGSCQVQFCYLPAGEETGDLAEEALSAMKQHAPWWFLLPLGEGNALPQIKKDLQLAGRRGVVDIDGCAYYAEQYDYDGSVYVFGAGHVARELVPLLSHLGFKCIVLDDRAEFADAAAFPQAEHVQQVDFTKLQEACSLTAKDYAVVMTRGHVHDANVERYLLTTPVGYIGIMGSKNKAAMARAALLADGYSEQQLARVITPIGIDIGSETPAEIAVSIAAQLIQTRSERVSERG</sequence>
<name>A0A1Q6R9D6_9FIRM</name>
<dbReference type="InterPro" id="IPR027051">
    <property type="entry name" value="XdhC_Rossmann_dom"/>
</dbReference>
<evidence type="ECO:0008006" key="5">
    <source>
        <dbReference type="Google" id="ProtNLM"/>
    </source>
</evidence>
<dbReference type="InterPro" id="IPR052698">
    <property type="entry name" value="MoCofactor_Util/Proc"/>
</dbReference>
<dbReference type="RefSeq" id="WP_303679384.1">
    <property type="nucleotide sequence ID" value="NZ_JAXWWP010000013.1"/>
</dbReference>
<dbReference type="PANTHER" id="PTHR30388">
    <property type="entry name" value="ALDEHYDE OXIDOREDUCTASE MOLYBDENUM COFACTOR ASSEMBLY PROTEIN"/>
    <property type="match status" value="1"/>
</dbReference>
<organism evidence="3 4">
    <name type="scientific">Phascolarctobacterium succinatutens</name>
    <dbReference type="NCBI Taxonomy" id="626940"/>
    <lineage>
        <taxon>Bacteria</taxon>
        <taxon>Bacillati</taxon>
        <taxon>Bacillota</taxon>
        <taxon>Negativicutes</taxon>
        <taxon>Acidaminococcales</taxon>
        <taxon>Acidaminococcaceae</taxon>
        <taxon>Phascolarctobacterium</taxon>
    </lineage>
</organism>
<feature type="domain" description="XdhC Rossmann" evidence="2">
    <location>
        <begin position="168"/>
        <end position="310"/>
    </location>
</feature>
<evidence type="ECO:0000313" key="3">
    <source>
        <dbReference type="EMBL" id="OLA38961.1"/>
    </source>
</evidence>
<dbReference type="Pfam" id="PF13478">
    <property type="entry name" value="XdhC_C"/>
    <property type="match status" value="1"/>
</dbReference>
<reference evidence="3 4" key="1">
    <citation type="journal article" date="2016" name="Nat. Biotechnol.">
        <title>Measurement of bacterial replication rates in microbial communities.</title>
        <authorList>
            <person name="Brown C.T."/>
            <person name="Olm M.R."/>
            <person name="Thomas B.C."/>
            <person name="Banfield J.F."/>
        </authorList>
    </citation>
    <scope>NUCLEOTIDE SEQUENCE [LARGE SCALE GENOMIC DNA]</scope>
    <source>
        <strain evidence="3">46_33</strain>
    </source>
</reference>
<proteinExistence type="predicted"/>
<evidence type="ECO:0000259" key="1">
    <source>
        <dbReference type="Pfam" id="PF02625"/>
    </source>
</evidence>
<evidence type="ECO:0000313" key="4">
    <source>
        <dbReference type="Proteomes" id="UP000186777"/>
    </source>
</evidence>
<gene>
    <name evidence="3" type="ORF">BHW43_02510</name>
</gene>
<dbReference type="STRING" id="626940.BHW43_02510"/>
<dbReference type="EMBL" id="MNTG01000004">
    <property type="protein sequence ID" value="OLA38961.1"/>
    <property type="molecule type" value="Genomic_DNA"/>
</dbReference>
<feature type="domain" description="XdhC- CoxI" evidence="1">
    <location>
        <begin position="16"/>
        <end position="75"/>
    </location>
</feature>
<dbReference type="InterPro" id="IPR003777">
    <property type="entry name" value="XdhC_CoxI"/>
</dbReference>
<dbReference type="Pfam" id="PF02625">
    <property type="entry name" value="XdhC_CoxI"/>
    <property type="match status" value="1"/>
</dbReference>
<accession>A0A1Q6R9D6</accession>